<feature type="transmembrane region" description="Helical" evidence="5">
    <location>
        <begin position="195"/>
        <end position="216"/>
    </location>
</feature>
<feature type="transmembrane region" description="Helical" evidence="5">
    <location>
        <begin position="45"/>
        <end position="63"/>
    </location>
</feature>
<feature type="transmembrane region" description="Helical" evidence="5">
    <location>
        <begin position="228"/>
        <end position="253"/>
    </location>
</feature>
<dbReference type="EMBL" id="JAHCVJ010000009">
    <property type="protein sequence ID" value="MBT0666155.1"/>
    <property type="molecule type" value="Genomic_DNA"/>
</dbReference>
<organism evidence="7 8">
    <name type="scientific">Geoanaerobacter pelophilus</name>
    <dbReference type="NCBI Taxonomy" id="60036"/>
    <lineage>
        <taxon>Bacteria</taxon>
        <taxon>Pseudomonadati</taxon>
        <taxon>Thermodesulfobacteriota</taxon>
        <taxon>Desulfuromonadia</taxon>
        <taxon>Geobacterales</taxon>
        <taxon>Geobacteraceae</taxon>
        <taxon>Geoanaerobacter</taxon>
    </lineage>
</organism>
<dbReference type="Pfam" id="PF01740">
    <property type="entry name" value="STAS"/>
    <property type="match status" value="1"/>
</dbReference>
<reference evidence="7 8" key="1">
    <citation type="submission" date="2021-05" db="EMBL/GenBank/DDBJ databases">
        <title>The draft genome of Geobacter pelophilus DSM 12255.</title>
        <authorList>
            <person name="Xu Z."/>
            <person name="Masuda Y."/>
            <person name="Itoh H."/>
            <person name="Senoo K."/>
        </authorList>
    </citation>
    <scope>NUCLEOTIDE SEQUENCE [LARGE SCALE GENOMIC DNA]</scope>
    <source>
        <strain evidence="7 8">DSM 12255</strain>
    </source>
</reference>
<evidence type="ECO:0000256" key="4">
    <source>
        <dbReference type="ARBA" id="ARBA00023136"/>
    </source>
</evidence>
<keyword evidence="2 5" id="KW-0812">Transmembrane</keyword>
<dbReference type="InterPro" id="IPR036513">
    <property type="entry name" value="STAS_dom_sf"/>
</dbReference>
<dbReference type="RefSeq" id="WP_214172927.1">
    <property type="nucleotide sequence ID" value="NZ_JAHCVJ010000009.1"/>
</dbReference>
<dbReference type="GO" id="GO:0016020">
    <property type="term" value="C:membrane"/>
    <property type="evidence" value="ECO:0007669"/>
    <property type="project" value="UniProtKB-SubCell"/>
</dbReference>
<feature type="transmembrane region" description="Helical" evidence="5">
    <location>
        <begin position="120"/>
        <end position="145"/>
    </location>
</feature>
<dbReference type="PROSITE" id="PS50801">
    <property type="entry name" value="STAS"/>
    <property type="match status" value="1"/>
</dbReference>
<feature type="transmembrane region" description="Helical" evidence="5">
    <location>
        <begin position="375"/>
        <end position="394"/>
    </location>
</feature>
<accession>A0AAW4L9A4</accession>
<dbReference type="InterPro" id="IPR001902">
    <property type="entry name" value="SLC26A/SulP_fam"/>
</dbReference>
<feature type="transmembrane region" description="Helical" evidence="5">
    <location>
        <begin position="273"/>
        <end position="294"/>
    </location>
</feature>
<dbReference type="Pfam" id="PF00916">
    <property type="entry name" value="Sulfate_transp"/>
    <property type="match status" value="1"/>
</dbReference>
<evidence type="ECO:0000256" key="5">
    <source>
        <dbReference type="SAM" id="Phobius"/>
    </source>
</evidence>
<dbReference type="Proteomes" id="UP000811899">
    <property type="component" value="Unassembled WGS sequence"/>
</dbReference>
<name>A0AAW4L9A4_9BACT</name>
<dbReference type="SUPFAM" id="SSF52091">
    <property type="entry name" value="SpoIIaa-like"/>
    <property type="match status" value="1"/>
</dbReference>
<sequence length="605" mass="64968">MVLNGSHLQEGPLFPRHERVRGIRRWLPGLALLKHYNRSLFTQDLFAGLVLTALLAPVGMGYAEATGLPAIYGLYATIVPLLVYALFGPSRILVIGPDSALTALIAATVLPLAGDDAIRAASLAAVLAILSGAICILAGLGRFGFVTDLLSKPIRHGYLNGIALTLLIGQLPKVLGFSVTSGSILQTVTGLIHGIWNGKTNLIAAVIGFTCLMVIMGCKRWAPRWPGVLFAVAGASLAVALFDLLGQAQIAVVGTLPQGLPTLHIPRLTLDEFYTLGTGAVAIAMVSIADMSVLSRIYALRGSYYVDDNQELIALGLANVATGLFQGFSVSSSASRTPVAEAAGARTQVTCMIGAVCIALLLMVAPELMRHVPTAALGAVVISASWTIMEIAGVRRLYQLRRGEFILSNVCFLGVALLGVIQGIFIAIGLSLLVFIWRAWRPYHAILGRVDGMKGYHDITRHPEGKRIPGLILFRWDAPLFFANAEMFREHILRAVSAAPTKTVWIVVAAEPVTDVDITSADMLTELDGELQQAGIQLCFAQMKGPVKDRLKTYGLFVRIGTEHFFPTIGQAVDRYVALHQVAWIDWEDAQLRNGQLQPDPSGNS</sequence>
<proteinExistence type="predicted"/>
<dbReference type="AlphaFoldDB" id="A0AAW4L9A4"/>
<dbReference type="CDD" id="cd07042">
    <property type="entry name" value="STAS_SulP_like_sulfate_transporter"/>
    <property type="match status" value="1"/>
</dbReference>
<evidence type="ECO:0000259" key="6">
    <source>
        <dbReference type="PROSITE" id="PS50801"/>
    </source>
</evidence>
<dbReference type="InterPro" id="IPR011547">
    <property type="entry name" value="SLC26A/SulP_dom"/>
</dbReference>
<feature type="domain" description="STAS" evidence="6">
    <location>
        <begin position="461"/>
        <end position="576"/>
    </location>
</feature>
<feature type="transmembrane region" description="Helical" evidence="5">
    <location>
        <begin position="157"/>
        <end position="175"/>
    </location>
</feature>
<protein>
    <submittedName>
        <fullName evidence="7">SulP family inorganic anion transporter</fullName>
    </submittedName>
</protein>
<dbReference type="GO" id="GO:0055085">
    <property type="term" value="P:transmembrane transport"/>
    <property type="evidence" value="ECO:0007669"/>
    <property type="project" value="InterPro"/>
</dbReference>
<evidence type="ECO:0000256" key="3">
    <source>
        <dbReference type="ARBA" id="ARBA00022989"/>
    </source>
</evidence>
<evidence type="ECO:0000313" key="7">
    <source>
        <dbReference type="EMBL" id="MBT0666155.1"/>
    </source>
</evidence>
<keyword evidence="4 5" id="KW-0472">Membrane</keyword>
<keyword evidence="8" id="KW-1185">Reference proteome</keyword>
<evidence type="ECO:0000256" key="1">
    <source>
        <dbReference type="ARBA" id="ARBA00004141"/>
    </source>
</evidence>
<dbReference type="PANTHER" id="PTHR11814">
    <property type="entry name" value="SULFATE TRANSPORTER"/>
    <property type="match status" value="1"/>
</dbReference>
<feature type="transmembrane region" description="Helical" evidence="5">
    <location>
        <begin position="406"/>
        <end position="437"/>
    </location>
</feature>
<comment type="caution">
    <text evidence="7">The sequence shown here is derived from an EMBL/GenBank/DDBJ whole genome shotgun (WGS) entry which is preliminary data.</text>
</comment>
<comment type="subcellular location">
    <subcellularLocation>
        <location evidence="1">Membrane</location>
        <topology evidence="1">Multi-pass membrane protein</topology>
    </subcellularLocation>
</comment>
<feature type="transmembrane region" description="Helical" evidence="5">
    <location>
        <begin position="94"/>
        <end position="114"/>
    </location>
</feature>
<dbReference type="Gene3D" id="3.30.750.24">
    <property type="entry name" value="STAS domain"/>
    <property type="match status" value="1"/>
</dbReference>
<dbReference type="NCBIfam" id="TIGR00815">
    <property type="entry name" value="sulP"/>
    <property type="match status" value="1"/>
</dbReference>
<feature type="transmembrane region" description="Helical" evidence="5">
    <location>
        <begin position="69"/>
        <end position="87"/>
    </location>
</feature>
<gene>
    <name evidence="7" type="ORF">KI809_17730</name>
</gene>
<evidence type="ECO:0000313" key="8">
    <source>
        <dbReference type="Proteomes" id="UP000811899"/>
    </source>
</evidence>
<keyword evidence="3 5" id="KW-1133">Transmembrane helix</keyword>
<dbReference type="InterPro" id="IPR002645">
    <property type="entry name" value="STAS_dom"/>
</dbReference>
<feature type="transmembrane region" description="Helical" evidence="5">
    <location>
        <begin position="349"/>
        <end position="369"/>
    </location>
</feature>
<evidence type="ECO:0000256" key="2">
    <source>
        <dbReference type="ARBA" id="ARBA00022692"/>
    </source>
</evidence>